<comment type="caution">
    <text evidence="2">The sequence shown here is derived from an EMBL/GenBank/DDBJ whole genome shotgun (WGS) entry which is preliminary data.</text>
</comment>
<keyword evidence="2" id="KW-0808">Transferase</keyword>
<name>A0ABQ4YZN8_9ASTR</name>
<dbReference type="GO" id="GO:0003964">
    <property type="term" value="F:RNA-directed DNA polymerase activity"/>
    <property type="evidence" value="ECO:0007669"/>
    <property type="project" value="UniProtKB-KW"/>
</dbReference>
<dbReference type="InterPro" id="IPR036691">
    <property type="entry name" value="Endo/exonu/phosph_ase_sf"/>
</dbReference>
<keyword evidence="2" id="KW-0695">RNA-directed DNA polymerase</keyword>
<dbReference type="PANTHER" id="PTHR33116">
    <property type="entry name" value="REVERSE TRANSCRIPTASE ZINC-BINDING DOMAIN-CONTAINING PROTEIN-RELATED-RELATED"/>
    <property type="match status" value="1"/>
</dbReference>
<dbReference type="Gene3D" id="3.60.10.10">
    <property type="entry name" value="Endonuclease/exonuclease/phosphatase"/>
    <property type="match status" value="1"/>
</dbReference>
<evidence type="ECO:0000259" key="1">
    <source>
        <dbReference type="PROSITE" id="PS50878"/>
    </source>
</evidence>
<dbReference type="InterPro" id="IPR043502">
    <property type="entry name" value="DNA/RNA_pol_sf"/>
</dbReference>
<dbReference type="SUPFAM" id="SSF56672">
    <property type="entry name" value="DNA/RNA polymerases"/>
    <property type="match status" value="1"/>
</dbReference>
<organism evidence="2 3">
    <name type="scientific">Tanacetum coccineum</name>
    <dbReference type="NCBI Taxonomy" id="301880"/>
    <lineage>
        <taxon>Eukaryota</taxon>
        <taxon>Viridiplantae</taxon>
        <taxon>Streptophyta</taxon>
        <taxon>Embryophyta</taxon>
        <taxon>Tracheophyta</taxon>
        <taxon>Spermatophyta</taxon>
        <taxon>Magnoliopsida</taxon>
        <taxon>eudicotyledons</taxon>
        <taxon>Gunneridae</taxon>
        <taxon>Pentapetalae</taxon>
        <taxon>asterids</taxon>
        <taxon>campanulids</taxon>
        <taxon>Asterales</taxon>
        <taxon>Asteraceae</taxon>
        <taxon>Asteroideae</taxon>
        <taxon>Anthemideae</taxon>
        <taxon>Anthemidinae</taxon>
        <taxon>Tanacetum</taxon>
    </lineage>
</organism>
<dbReference type="InterPro" id="IPR026960">
    <property type="entry name" value="RVT-Znf"/>
</dbReference>
<gene>
    <name evidence="2" type="ORF">Tco_0748819</name>
</gene>
<dbReference type="PROSITE" id="PS50878">
    <property type="entry name" value="RT_POL"/>
    <property type="match status" value="1"/>
</dbReference>
<proteinExistence type="predicted"/>
<dbReference type="InterPro" id="IPR000477">
    <property type="entry name" value="RT_dom"/>
</dbReference>
<dbReference type="EMBL" id="BQNB010010812">
    <property type="protein sequence ID" value="GJS82278.1"/>
    <property type="molecule type" value="Genomic_DNA"/>
</dbReference>
<evidence type="ECO:0000313" key="2">
    <source>
        <dbReference type="EMBL" id="GJS82278.1"/>
    </source>
</evidence>
<reference evidence="2" key="1">
    <citation type="journal article" date="2022" name="Int. J. Mol. Sci.">
        <title>Draft Genome of Tanacetum Coccineum: Genomic Comparison of Closely Related Tanacetum-Family Plants.</title>
        <authorList>
            <person name="Yamashiro T."/>
            <person name="Shiraishi A."/>
            <person name="Nakayama K."/>
            <person name="Satake H."/>
        </authorList>
    </citation>
    <scope>NUCLEOTIDE SEQUENCE</scope>
</reference>
<sequence length="1170" mass="134268">MRASLKQHEIYVLRGDVPVDSVNIAQELEADMREYSDINKPATMSPHSSNDKVEEVPIKYFGLQETKCSRLELWSIRQVWGNTHFDFANSSARGKSGGILCVWNNLIFHKHRIISSDCFVAVQGLWIHNGLHIMFVTVYAPQDMPSKLMLWSQLTRLISDWNGRVVVMGDFNEVRIASERFGSVFNARQADYFNLFISNLNLIDVPLGGYRFTWTDKWASKMSKLDRYLISECTLESFPNITGLILEKGIPDHRPILLKESVVDYGPTPFRLYHSWLNIDGFQKMVVDTWNSYDSGESDGIISFKKKLQNLKHVIRAWNLSKRAADNSLKKEHTTILSQVDAKVDLGTATSEDINNRLSSMKILSEIERNEARDIAQKAKVRWAIEGDENTSFFHGMLKKKRRQNTIKGILNNGTWIEEPGKVKAEFFSHFSNRFSDMDTPRISIGDVPLNPITEEKRDYLEREVSIDEIKKAVWDCGAIELSPDGFTSSPISLNDANTELLEKSLQLAQFCYWESLSAETLAFLKGRNILDGPLILNECMAWYRKRKKALMVFKVDFEKAFDSLSWKYLDEIMGKLGFGCKWRNWISGCLMNSRASILVNGSPTNEFVMQKGLRQGDPMSSFLFILAMEGLHALISKAESLGLYKGANIGRGSIKISHLLYADDVTFVGEWAQSNAYNLISILRCFYLVSGLKININKSKIIGVNVPENDIINMAFVLGCGIEKIPMLYLGVPVGGNMKRCENWKPIVQKFASKMSQWKAKILSVGGRLSLIKAVLGNIPTYYMSLYWMPITIQNQLESMRNRFFIGGDLDDKKITWVKWKSCLASKAWWFGFGSHLSVQRRVAFKWYGGSLRKEAGTPYSPYSPWSSIIRLVTHLRDKGMDLLGLCSRLVGNGASTKLWSDIWCGDVSFKDRFPRIYALELNKDCYIDQRYNVENWSSFLRRPPRNGVELSQFNAMLQEFKKMSLSDSADSWKWGLTSVGYTVASARQFIDDTSLPGNFSTTRWTRCIPIKINIFIWKLRLNKLPTLDNMNSKGIDVDSLLCPICHNYVECTDHLFFACDMAKEMWSSLGRWCSLVLPECSSIHEWFSWIDAAHMPKRPKIILEGVTSIMLWSIWNFRNSWVFSDRKLKKANVWDLFVHQSYLWISSRNPKFSIRWIDWIKNPTETLM</sequence>
<accession>A0ABQ4YZN8</accession>
<dbReference type="Proteomes" id="UP001151760">
    <property type="component" value="Unassembled WGS sequence"/>
</dbReference>
<protein>
    <submittedName>
        <fullName evidence="2">RNA-directed DNA polymerase, eukaryota</fullName>
    </submittedName>
</protein>
<reference evidence="2" key="2">
    <citation type="submission" date="2022-01" db="EMBL/GenBank/DDBJ databases">
        <authorList>
            <person name="Yamashiro T."/>
            <person name="Shiraishi A."/>
            <person name="Satake H."/>
            <person name="Nakayama K."/>
        </authorList>
    </citation>
    <scope>NUCLEOTIDE SEQUENCE</scope>
</reference>
<feature type="domain" description="Reverse transcriptase" evidence="1">
    <location>
        <begin position="476"/>
        <end position="735"/>
    </location>
</feature>
<dbReference type="PANTHER" id="PTHR33116:SF78">
    <property type="entry name" value="OS12G0587133 PROTEIN"/>
    <property type="match status" value="1"/>
</dbReference>
<dbReference type="Pfam" id="PF00078">
    <property type="entry name" value="RVT_1"/>
    <property type="match status" value="1"/>
</dbReference>
<evidence type="ECO:0000313" key="3">
    <source>
        <dbReference type="Proteomes" id="UP001151760"/>
    </source>
</evidence>
<dbReference type="SUPFAM" id="SSF56219">
    <property type="entry name" value="DNase I-like"/>
    <property type="match status" value="1"/>
</dbReference>
<keyword evidence="3" id="KW-1185">Reference proteome</keyword>
<keyword evidence="2" id="KW-0548">Nucleotidyltransferase</keyword>
<dbReference type="CDD" id="cd01650">
    <property type="entry name" value="RT_nLTR_like"/>
    <property type="match status" value="1"/>
</dbReference>
<dbReference type="Pfam" id="PF13966">
    <property type="entry name" value="zf-RVT"/>
    <property type="match status" value="1"/>
</dbReference>